<evidence type="ECO:0008006" key="4">
    <source>
        <dbReference type="Google" id="ProtNLM"/>
    </source>
</evidence>
<accession>A0ABS3EIU9</accession>
<evidence type="ECO:0000256" key="1">
    <source>
        <dbReference type="SAM" id="SignalP"/>
    </source>
</evidence>
<protein>
    <recommendedName>
        <fullName evidence="4">Alpha/beta hydrolase</fullName>
    </recommendedName>
</protein>
<name>A0ABS3EIU9_9HYPH</name>
<keyword evidence="3" id="KW-1185">Reference proteome</keyword>
<evidence type="ECO:0000313" key="3">
    <source>
        <dbReference type="Proteomes" id="UP000664699"/>
    </source>
</evidence>
<gene>
    <name evidence="2" type="ORF">JZX89_14225</name>
</gene>
<comment type="caution">
    <text evidence="2">The sequence shown here is derived from an EMBL/GenBank/DDBJ whole genome shotgun (WGS) entry which is preliminary data.</text>
</comment>
<dbReference type="Proteomes" id="UP000664699">
    <property type="component" value="Unassembled WGS sequence"/>
</dbReference>
<dbReference type="InterPro" id="IPR029058">
    <property type="entry name" value="AB_hydrolase_fold"/>
</dbReference>
<evidence type="ECO:0000313" key="2">
    <source>
        <dbReference type="EMBL" id="MBO0131903.1"/>
    </source>
</evidence>
<proteinExistence type="predicted"/>
<reference evidence="2 3" key="1">
    <citation type="submission" date="2021-03" db="EMBL/GenBank/DDBJ databases">
        <title>Whole genome sequence of Agrobacterium sp. strain Rnr.</title>
        <authorList>
            <person name="Mafakheri H."/>
            <person name="Taghavi S.M."/>
            <person name="Nemanja K."/>
            <person name="Osdaghi E."/>
        </authorList>
    </citation>
    <scope>NUCLEOTIDE SEQUENCE [LARGE SCALE GENOMIC DNA]</scope>
    <source>
        <strain evidence="2 3">Rnr</strain>
    </source>
</reference>
<organism evidence="2 3">
    <name type="scientific">Agrobacterium burrii</name>
    <dbReference type="NCBI Taxonomy" id="2815339"/>
    <lineage>
        <taxon>Bacteria</taxon>
        <taxon>Pseudomonadati</taxon>
        <taxon>Pseudomonadota</taxon>
        <taxon>Alphaproteobacteria</taxon>
        <taxon>Hyphomicrobiales</taxon>
        <taxon>Rhizobiaceae</taxon>
        <taxon>Rhizobium/Agrobacterium group</taxon>
        <taxon>Agrobacterium</taxon>
        <taxon>Agrobacterium tumefaciens complex</taxon>
    </lineage>
</organism>
<dbReference type="Gene3D" id="3.40.50.1820">
    <property type="entry name" value="alpha/beta hydrolase"/>
    <property type="match status" value="1"/>
</dbReference>
<feature type="signal peptide" evidence="1">
    <location>
        <begin position="1"/>
        <end position="19"/>
    </location>
</feature>
<keyword evidence="1" id="KW-0732">Signal</keyword>
<sequence length="453" mass="48761">MKAASLAIILGLVPLPALAQATTALAAVPADPAAKSEKFRSQYIRLSDDTEGLLLEPLIAAPDARIAFVFSHPNRDNFKELPGPAMAALGYRVMLVNYRGDRDNADAPPEDFLPSISRGIAYLRKLPGIEKVVLLAHSGGTHMGTLYENVAEHGPAACQGPEKIVPCNGKHISGLEKPDGFILLDPTLGAAHQMSAVDPAAGEKGRDAALDMFARENGYDIDGKKATYTPDFAKRFYAAQAARNNQIVDQAVERLKLITAGKGEFSNDEPFLVKGVGIRALGARLYQPDLSFAAHTRQPHTLIHADGSRTQEIVKSVRPSAGGKQVLGMLNELGAMNYSTTVRGFLANSAIRVKPDFAFTTDDIEGIDWASSYTSTPSNAEGVTVPSLVLTMSCHYLVVPGEVIYDHLGAKDKTYASVEGATHLFQPCKPEYGDTKKQVFDFVSEWVSKPGRL</sequence>
<dbReference type="EMBL" id="JAFLNA010000007">
    <property type="protein sequence ID" value="MBO0131903.1"/>
    <property type="molecule type" value="Genomic_DNA"/>
</dbReference>
<dbReference type="SUPFAM" id="SSF53474">
    <property type="entry name" value="alpha/beta-Hydrolases"/>
    <property type="match status" value="1"/>
</dbReference>
<dbReference type="RefSeq" id="WP_207134432.1">
    <property type="nucleotide sequence ID" value="NZ_JAFLNA010000007.1"/>
</dbReference>
<feature type="chain" id="PRO_5046149328" description="Alpha/beta hydrolase" evidence="1">
    <location>
        <begin position="20"/>
        <end position="453"/>
    </location>
</feature>